<dbReference type="Pfam" id="PF03471">
    <property type="entry name" value="CorC_HlyC"/>
    <property type="match status" value="1"/>
</dbReference>
<dbReference type="InterPro" id="IPR005170">
    <property type="entry name" value="Transptr-assoc_dom"/>
</dbReference>
<feature type="domain" description="Transporter-associated" evidence="2">
    <location>
        <begin position="5"/>
        <end position="85"/>
    </location>
</feature>
<dbReference type="SUPFAM" id="SSF56176">
    <property type="entry name" value="FAD-binding/transporter-associated domain-like"/>
    <property type="match status" value="1"/>
</dbReference>
<reference evidence="3" key="1">
    <citation type="submission" date="2019-08" db="EMBL/GenBank/DDBJ databases">
        <authorList>
            <person name="Kucharzyk K."/>
            <person name="Murdoch R.W."/>
            <person name="Higgins S."/>
            <person name="Loffler F."/>
        </authorList>
    </citation>
    <scope>NUCLEOTIDE SEQUENCE</scope>
</reference>
<gene>
    <name evidence="3" type="ORF">SDC9_73475</name>
</gene>
<dbReference type="InterPro" id="IPR016169">
    <property type="entry name" value="FAD-bd_PCMH_sub2"/>
</dbReference>
<dbReference type="SMART" id="SM01091">
    <property type="entry name" value="CorC_HlyC"/>
    <property type="match status" value="1"/>
</dbReference>
<sequence>MAPITQLGGGRYRVSARLAVDELGELFGRRLDDEDVDTVGGLMAKLLNMVPIAGSVVRWEGLELVAERAQGRRNQIGTVLVTRTGDEETGDERGHSAPRTADDTEEK</sequence>
<dbReference type="EMBL" id="VSSQ01004875">
    <property type="protein sequence ID" value="MPM26970.1"/>
    <property type="molecule type" value="Genomic_DNA"/>
</dbReference>
<dbReference type="InterPro" id="IPR036318">
    <property type="entry name" value="FAD-bd_PCMH-like_sf"/>
</dbReference>
<evidence type="ECO:0000259" key="2">
    <source>
        <dbReference type="SMART" id="SM01091"/>
    </source>
</evidence>
<dbReference type="AlphaFoldDB" id="A0A644YEV3"/>
<protein>
    <recommendedName>
        <fullName evidence="2">Transporter-associated domain-containing protein</fullName>
    </recommendedName>
</protein>
<evidence type="ECO:0000313" key="3">
    <source>
        <dbReference type="EMBL" id="MPM26970.1"/>
    </source>
</evidence>
<dbReference type="GO" id="GO:0050660">
    <property type="term" value="F:flavin adenine dinucleotide binding"/>
    <property type="evidence" value="ECO:0007669"/>
    <property type="project" value="InterPro"/>
</dbReference>
<feature type="region of interest" description="Disordered" evidence="1">
    <location>
        <begin position="77"/>
        <end position="107"/>
    </location>
</feature>
<dbReference type="Gene3D" id="3.30.465.10">
    <property type="match status" value="1"/>
</dbReference>
<proteinExistence type="predicted"/>
<evidence type="ECO:0000256" key="1">
    <source>
        <dbReference type="SAM" id="MobiDB-lite"/>
    </source>
</evidence>
<organism evidence="3">
    <name type="scientific">bioreactor metagenome</name>
    <dbReference type="NCBI Taxonomy" id="1076179"/>
    <lineage>
        <taxon>unclassified sequences</taxon>
        <taxon>metagenomes</taxon>
        <taxon>ecological metagenomes</taxon>
    </lineage>
</organism>
<accession>A0A644YEV3</accession>
<name>A0A644YEV3_9ZZZZ</name>
<comment type="caution">
    <text evidence="3">The sequence shown here is derived from an EMBL/GenBank/DDBJ whole genome shotgun (WGS) entry which is preliminary data.</text>
</comment>